<dbReference type="InterPro" id="IPR000160">
    <property type="entry name" value="GGDEF_dom"/>
</dbReference>
<sequence>MMRRPVLIVVDGPVVIQSLPLEKDSYLIGRATDCDLILPSPGVSRHHARLRKEGEGYYLEDLDSTNGTRVNGGEIKCARLKPGDEIEICDYKLVFDLKKPPPSKTRLEVAGEETSKLEVIYQNLRDRIEGIDVRKEFERYHRMVKKSRRRLSDRVNLDSLTGVYNRGFFEQKIARLIQDGQMFSLLLIDIDHFKKVNDRFGHQKGDEVLKAIAFLLKNSCRDSDIISRYGGEEFAIIFPDVEAQTAVVVAEEIRRTIKNQSGEITGVEVTISAGVAGYPDHGATKEAVIGAADRALYLSKERGRDQTTLYEV</sequence>
<dbReference type="SUPFAM" id="SSF55073">
    <property type="entry name" value="Nucleotide cyclase"/>
    <property type="match status" value="1"/>
</dbReference>
<dbReference type="Pfam" id="PF00990">
    <property type="entry name" value="GGDEF"/>
    <property type="match status" value="1"/>
</dbReference>
<dbReference type="Gene3D" id="3.30.70.270">
    <property type="match status" value="1"/>
</dbReference>
<dbReference type="CDD" id="cd01949">
    <property type="entry name" value="GGDEF"/>
    <property type="match status" value="1"/>
</dbReference>
<dbReference type="GO" id="GO:0052621">
    <property type="term" value="F:diguanylate cyclase activity"/>
    <property type="evidence" value="ECO:0007669"/>
    <property type="project" value="TreeGrafter"/>
</dbReference>
<gene>
    <name evidence="3" type="ORF">DRP53_04015</name>
</gene>
<dbReference type="EMBL" id="QNBE01000029">
    <property type="protein sequence ID" value="RKX70728.1"/>
    <property type="molecule type" value="Genomic_DNA"/>
</dbReference>
<dbReference type="NCBIfam" id="TIGR00254">
    <property type="entry name" value="GGDEF"/>
    <property type="match status" value="1"/>
</dbReference>
<dbReference type="InterPro" id="IPR043128">
    <property type="entry name" value="Rev_trsase/Diguanyl_cyclase"/>
</dbReference>
<evidence type="ECO:0000313" key="4">
    <source>
        <dbReference type="Proteomes" id="UP000268469"/>
    </source>
</evidence>
<evidence type="ECO:0000259" key="1">
    <source>
        <dbReference type="PROSITE" id="PS50006"/>
    </source>
</evidence>
<proteinExistence type="predicted"/>
<evidence type="ECO:0000259" key="2">
    <source>
        <dbReference type="PROSITE" id="PS50887"/>
    </source>
</evidence>
<accession>A0A660SIV9</accession>
<dbReference type="PROSITE" id="PS50887">
    <property type="entry name" value="GGDEF"/>
    <property type="match status" value="1"/>
</dbReference>
<dbReference type="FunFam" id="3.30.70.270:FF:000001">
    <property type="entry name" value="Diguanylate cyclase domain protein"/>
    <property type="match status" value="1"/>
</dbReference>
<feature type="domain" description="GGDEF" evidence="2">
    <location>
        <begin position="181"/>
        <end position="312"/>
    </location>
</feature>
<protein>
    <recommendedName>
        <fullName evidence="5">GGDEF domain-containing protein</fullName>
    </recommendedName>
</protein>
<dbReference type="InterPro" id="IPR029787">
    <property type="entry name" value="Nucleotide_cyclase"/>
</dbReference>
<organism evidence="3 4">
    <name type="scientific">candidate division WOR-3 bacterium</name>
    <dbReference type="NCBI Taxonomy" id="2052148"/>
    <lineage>
        <taxon>Bacteria</taxon>
        <taxon>Bacteria division WOR-3</taxon>
    </lineage>
</organism>
<dbReference type="PANTHER" id="PTHR45138">
    <property type="entry name" value="REGULATORY COMPONENTS OF SENSORY TRANSDUCTION SYSTEM"/>
    <property type="match status" value="1"/>
</dbReference>
<dbReference type="SUPFAM" id="SSF49879">
    <property type="entry name" value="SMAD/FHA domain"/>
    <property type="match status" value="1"/>
</dbReference>
<dbReference type="PROSITE" id="PS50006">
    <property type="entry name" value="FHA_DOMAIN"/>
    <property type="match status" value="1"/>
</dbReference>
<dbReference type="Pfam" id="PF00498">
    <property type="entry name" value="FHA"/>
    <property type="match status" value="1"/>
</dbReference>
<dbReference type="InterPro" id="IPR050469">
    <property type="entry name" value="Diguanylate_Cyclase"/>
</dbReference>
<dbReference type="AlphaFoldDB" id="A0A660SIV9"/>
<dbReference type="InterPro" id="IPR000253">
    <property type="entry name" value="FHA_dom"/>
</dbReference>
<dbReference type="CDD" id="cd00060">
    <property type="entry name" value="FHA"/>
    <property type="match status" value="1"/>
</dbReference>
<dbReference type="SMART" id="SM00240">
    <property type="entry name" value="FHA"/>
    <property type="match status" value="1"/>
</dbReference>
<dbReference type="SMART" id="SM00267">
    <property type="entry name" value="GGDEF"/>
    <property type="match status" value="1"/>
</dbReference>
<comment type="caution">
    <text evidence="3">The sequence shown here is derived from an EMBL/GenBank/DDBJ whole genome shotgun (WGS) entry which is preliminary data.</text>
</comment>
<dbReference type="Proteomes" id="UP000268469">
    <property type="component" value="Unassembled WGS sequence"/>
</dbReference>
<dbReference type="InterPro" id="IPR008984">
    <property type="entry name" value="SMAD_FHA_dom_sf"/>
</dbReference>
<evidence type="ECO:0008006" key="5">
    <source>
        <dbReference type="Google" id="ProtNLM"/>
    </source>
</evidence>
<dbReference type="Gene3D" id="2.60.200.20">
    <property type="match status" value="1"/>
</dbReference>
<feature type="domain" description="FHA" evidence="1">
    <location>
        <begin position="26"/>
        <end position="75"/>
    </location>
</feature>
<dbReference type="PANTHER" id="PTHR45138:SF9">
    <property type="entry name" value="DIGUANYLATE CYCLASE DGCM-RELATED"/>
    <property type="match status" value="1"/>
</dbReference>
<reference evidence="3 4" key="1">
    <citation type="submission" date="2018-06" db="EMBL/GenBank/DDBJ databases">
        <title>Extensive metabolic versatility and redundancy in microbially diverse, dynamic hydrothermal sediments.</title>
        <authorList>
            <person name="Dombrowski N."/>
            <person name="Teske A."/>
            <person name="Baker B.J."/>
        </authorList>
    </citation>
    <scope>NUCLEOTIDE SEQUENCE [LARGE SCALE GENOMIC DNA]</scope>
    <source>
        <strain evidence="3">B36_G15</strain>
    </source>
</reference>
<evidence type="ECO:0000313" key="3">
    <source>
        <dbReference type="EMBL" id="RKX70728.1"/>
    </source>
</evidence>
<name>A0A660SIV9_UNCW3</name>